<evidence type="ECO:0000256" key="1">
    <source>
        <dbReference type="SAM" id="MobiDB-lite"/>
    </source>
</evidence>
<protein>
    <submittedName>
        <fullName evidence="2">Uncharacterized protein</fullName>
    </submittedName>
</protein>
<dbReference type="EMBL" id="JAHUTI010089557">
    <property type="protein sequence ID" value="MED6261068.1"/>
    <property type="molecule type" value="Genomic_DNA"/>
</dbReference>
<accession>A0ABU7CE66</accession>
<dbReference type="Proteomes" id="UP001345963">
    <property type="component" value="Unassembled WGS sequence"/>
</dbReference>
<organism evidence="2 3">
    <name type="scientific">Ataeniobius toweri</name>
    <dbReference type="NCBI Taxonomy" id="208326"/>
    <lineage>
        <taxon>Eukaryota</taxon>
        <taxon>Metazoa</taxon>
        <taxon>Chordata</taxon>
        <taxon>Craniata</taxon>
        <taxon>Vertebrata</taxon>
        <taxon>Euteleostomi</taxon>
        <taxon>Actinopterygii</taxon>
        <taxon>Neopterygii</taxon>
        <taxon>Teleostei</taxon>
        <taxon>Neoteleostei</taxon>
        <taxon>Acanthomorphata</taxon>
        <taxon>Ovalentaria</taxon>
        <taxon>Atherinomorphae</taxon>
        <taxon>Cyprinodontiformes</taxon>
        <taxon>Goodeidae</taxon>
        <taxon>Ataeniobius</taxon>
    </lineage>
</organism>
<comment type="caution">
    <text evidence="2">The sequence shown here is derived from an EMBL/GenBank/DDBJ whole genome shotgun (WGS) entry which is preliminary data.</text>
</comment>
<keyword evidence="3" id="KW-1185">Reference proteome</keyword>
<feature type="region of interest" description="Disordered" evidence="1">
    <location>
        <begin position="1"/>
        <end position="22"/>
    </location>
</feature>
<gene>
    <name evidence="2" type="ORF">ATANTOWER_000461</name>
</gene>
<proteinExistence type="predicted"/>
<name>A0ABU7CE66_9TELE</name>
<sequence>MRKSSPAQREHANSTQKPAAAVENANIEAHNSEKNRHSKRLLTEACGEQGMKCVNNAASVAFNYSSFIRIRCRAFCLPDLASTILTEVFTPTKPFTFCYVMVLTCLLRFQIIDQNKLL</sequence>
<reference evidence="2 3" key="1">
    <citation type="submission" date="2021-07" db="EMBL/GenBank/DDBJ databases">
        <authorList>
            <person name="Palmer J.M."/>
        </authorList>
    </citation>
    <scope>NUCLEOTIDE SEQUENCE [LARGE SCALE GENOMIC DNA]</scope>
    <source>
        <strain evidence="2 3">AT_MEX2019</strain>
        <tissue evidence="2">Muscle</tissue>
    </source>
</reference>
<evidence type="ECO:0000313" key="3">
    <source>
        <dbReference type="Proteomes" id="UP001345963"/>
    </source>
</evidence>
<evidence type="ECO:0000313" key="2">
    <source>
        <dbReference type="EMBL" id="MED6261068.1"/>
    </source>
</evidence>